<dbReference type="Proteomes" id="UP000319715">
    <property type="component" value="Unassembled WGS sequence"/>
</dbReference>
<evidence type="ECO:0000313" key="2">
    <source>
        <dbReference type="Proteomes" id="UP000319715"/>
    </source>
</evidence>
<comment type="caution">
    <text evidence="1">The sequence shown here is derived from an EMBL/GenBank/DDBJ whole genome shotgun (WGS) entry which is preliminary data.</text>
</comment>
<dbReference type="EMBL" id="VICF01000104">
    <property type="protein sequence ID" value="TQC61818.1"/>
    <property type="molecule type" value="Genomic_DNA"/>
</dbReference>
<accession>A0ABY2ZQN7</accession>
<keyword evidence="2" id="KW-1185">Reference proteome</keyword>
<name>A0ABY2ZQN7_9GAMM</name>
<protein>
    <submittedName>
        <fullName evidence="1">Nucleotidyltransferase family protein</fullName>
    </submittedName>
</protein>
<organism evidence="1 2">
    <name type="scientific">Pantoea dispersa</name>
    <dbReference type="NCBI Taxonomy" id="59814"/>
    <lineage>
        <taxon>Bacteria</taxon>
        <taxon>Pseudomonadati</taxon>
        <taxon>Pseudomonadota</taxon>
        <taxon>Gammaproteobacteria</taxon>
        <taxon>Enterobacterales</taxon>
        <taxon>Erwiniaceae</taxon>
        <taxon>Pantoea</taxon>
    </lineage>
</organism>
<feature type="non-terminal residue" evidence="1">
    <location>
        <position position="1"/>
    </location>
</feature>
<proteinExistence type="predicted"/>
<dbReference type="SUPFAM" id="SSF53448">
    <property type="entry name" value="Nucleotide-diphospho-sugar transferases"/>
    <property type="match status" value="1"/>
</dbReference>
<evidence type="ECO:0000313" key="1">
    <source>
        <dbReference type="EMBL" id="TQC61818.1"/>
    </source>
</evidence>
<reference evidence="1 2" key="1">
    <citation type="submission" date="2019-06" db="EMBL/GenBank/DDBJ databases">
        <title>Pantoea dispersa Assembly.</title>
        <authorList>
            <person name="Wang J."/>
        </authorList>
    </citation>
    <scope>NUCLEOTIDE SEQUENCE [LARGE SCALE GENOMIC DNA]</scope>
    <source>
        <strain evidence="2">bio</strain>
    </source>
</reference>
<gene>
    <name evidence="1" type="ORF">FK492_24010</name>
</gene>
<sequence length="58" mass="6395">PRFSVVPLLRAHAEQGQLHGLRHHGRWTDVGTPQRLAELDEVLGMGNRESGMGKAEVP</sequence>
<dbReference type="InterPro" id="IPR029044">
    <property type="entry name" value="Nucleotide-diphossugar_trans"/>
</dbReference>